<feature type="compositionally biased region" description="Low complexity" evidence="1">
    <location>
        <begin position="94"/>
        <end position="115"/>
    </location>
</feature>
<organism evidence="4 5">
    <name type="scientific">Asanoa ishikariensis</name>
    <dbReference type="NCBI Taxonomy" id="137265"/>
    <lineage>
        <taxon>Bacteria</taxon>
        <taxon>Bacillati</taxon>
        <taxon>Actinomycetota</taxon>
        <taxon>Actinomycetes</taxon>
        <taxon>Micromonosporales</taxon>
        <taxon>Micromonosporaceae</taxon>
        <taxon>Asanoa</taxon>
    </lineage>
</organism>
<keyword evidence="2" id="KW-0812">Transmembrane</keyword>
<feature type="domain" description="Excalibur calcium-binding" evidence="3">
    <location>
        <begin position="116"/>
        <end position="152"/>
    </location>
</feature>
<dbReference type="OrthoDB" id="5241375at2"/>
<evidence type="ECO:0000256" key="2">
    <source>
        <dbReference type="SAM" id="Phobius"/>
    </source>
</evidence>
<feature type="region of interest" description="Disordered" evidence="1">
    <location>
        <begin position="153"/>
        <end position="182"/>
    </location>
</feature>
<dbReference type="Proteomes" id="UP000199632">
    <property type="component" value="Unassembled WGS sequence"/>
</dbReference>
<protein>
    <submittedName>
        <fullName evidence="4">Excalibur calcium-binding domain-containing protein</fullName>
    </submittedName>
</protein>
<dbReference type="InterPro" id="IPR008613">
    <property type="entry name" value="Excalibur_Ca-bd_domain"/>
</dbReference>
<keyword evidence="2" id="KW-0472">Membrane</keyword>
<dbReference type="SMART" id="SM00894">
    <property type="entry name" value="Excalibur"/>
    <property type="match status" value="2"/>
</dbReference>
<evidence type="ECO:0000256" key="1">
    <source>
        <dbReference type="SAM" id="MobiDB-lite"/>
    </source>
</evidence>
<reference evidence="5" key="1">
    <citation type="submission" date="2016-10" db="EMBL/GenBank/DDBJ databases">
        <authorList>
            <person name="Varghese N."/>
            <person name="Submissions S."/>
        </authorList>
    </citation>
    <scope>NUCLEOTIDE SEQUENCE [LARGE SCALE GENOMIC DNA]</scope>
    <source>
        <strain evidence="5">DSM 44718</strain>
    </source>
</reference>
<evidence type="ECO:0000313" key="5">
    <source>
        <dbReference type="Proteomes" id="UP000199632"/>
    </source>
</evidence>
<feature type="domain" description="Excalibur calcium-binding" evidence="3">
    <location>
        <begin position="181"/>
        <end position="217"/>
    </location>
</feature>
<proteinExistence type="predicted"/>
<keyword evidence="5" id="KW-1185">Reference proteome</keyword>
<evidence type="ECO:0000313" key="4">
    <source>
        <dbReference type="EMBL" id="SDY89729.1"/>
    </source>
</evidence>
<feature type="transmembrane region" description="Helical" evidence="2">
    <location>
        <begin position="34"/>
        <end position="56"/>
    </location>
</feature>
<evidence type="ECO:0000259" key="3">
    <source>
        <dbReference type="SMART" id="SM00894"/>
    </source>
</evidence>
<dbReference type="Pfam" id="PF05901">
    <property type="entry name" value="Excalibur"/>
    <property type="match status" value="2"/>
</dbReference>
<name>A0A1H3NNF3_9ACTN</name>
<accession>A0A1H3NNF3</accession>
<keyword evidence="2" id="KW-1133">Transmembrane helix</keyword>
<gene>
    <name evidence="4" type="ORF">SAMN05421684_2156</name>
</gene>
<feature type="region of interest" description="Disordered" evidence="1">
    <location>
        <begin position="73"/>
        <end position="115"/>
    </location>
</feature>
<dbReference type="STRING" id="137265.SAMN05421684_2156"/>
<dbReference type="EMBL" id="FNQB01000001">
    <property type="protein sequence ID" value="SDY89729.1"/>
    <property type="molecule type" value="Genomic_DNA"/>
</dbReference>
<sequence>MPAAPAGGETGAMSYPPPPVASNWFTRLSPLRRVGVILGACLLLCCGGAAGFVALLPGDDGPSAERQAAVVAPNTAAATDPAPTTADPTPPADPTSDPEPTAPAEPTTEPSPAPVSYANCAAVRAAGKAPLRKGRPGYRAGLDADRDGVACESATRANGGDAPNPPPKPKPKVEQPTTDPRFDTCKDAIAHGYGPYRRGETEYGWYRDGDNDGVVCE</sequence>
<feature type="compositionally biased region" description="Low complexity" evidence="1">
    <location>
        <begin position="73"/>
        <end position="87"/>
    </location>
</feature>
<dbReference type="AlphaFoldDB" id="A0A1H3NNF3"/>